<dbReference type="InterPro" id="IPR040692">
    <property type="entry name" value="UGGT_TRXL_3"/>
</dbReference>
<gene>
    <name evidence="10" type="ORF">TVY486_0303980</name>
</gene>
<evidence type="ECO:0000256" key="4">
    <source>
        <dbReference type="ARBA" id="ARBA00022824"/>
    </source>
</evidence>
<reference evidence="10" key="1">
    <citation type="journal article" date="2012" name="Proc. Natl. Acad. Sci. U.S.A.">
        <title>Antigenic diversity is generated by distinct evolutionary mechanisms in African trypanosome species.</title>
        <authorList>
            <person name="Jackson A.P."/>
            <person name="Berry A."/>
            <person name="Aslett M."/>
            <person name="Allison H.C."/>
            <person name="Burton P."/>
            <person name="Vavrova-Anderson J."/>
            <person name="Brown R."/>
            <person name="Browne H."/>
            <person name="Corton N."/>
            <person name="Hauser H."/>
            <person name="Gamble J."/>
            <person name="Gilderthorp R."/>
            <person name="Marcello L."/>
            <person name="McQuillan J."/>
            <person name="Otto T.D."/>
            <person name="Quail M.A."/>
            <person name="Sanders M.J."/>
            <person name="van Tonder A."/>
            <person name="Ginger M.L."/>
            <person name="Field M.C."/>
            <person name="Barry J.D."/>
            <person name="Hertz-Fowler C."/>
            <person name="Berriman M."/>
        </authorList>
    </citation>
    <scope>NUCLEOTIDE SEQUENCE</scope>
    <source>
        <strain evidence="10">Y486</strain>
    </source>
</reference>
<dbReference type="InterPro" id="IPR040497">
    <property type="entry name" value="Glyco_transf_24"/>
</dbReference>
<dbReference type="VEuPathDB" id="TriTrypDB:TvY486_0303980"/>
<evidence type="ECO:0000259" key="8">
    <source>
        <dbReference type="Pfam" id="PF18402"/>
    </source>
</evidence>
<keyword evidence="10" id="KW-0328">Glycosyltransferase</keyword>
<evidence type="ECO:0000256" key="5">
    <source>
        <dbReference type="ARBA" id="ARBA00023180"/>
    </source>
</evidence>
<dbReference type="EMBL" id="HE573019">
    <property type="protein sequence ID" value="CCC47222.1"/>
    <property type="molecule type" value="Genomic_DNA"/>
</dbReference>
<accession>G0TTE1</accession>
<feature type="domain" description="UGGT thioredoxin-like" evidence="7">
    <location>
        <begin position="351"/>
        <end position="464"/>
    </location>
</feature>
<keyword evidence="5" id="KW-0325">Glycoprotein</keyword>
<dbReference type="Pfam" id="PF18404">
    <property type="entry name" value="Glyco_transf_24"/>
    <property type="match status" value="1"/>
</dbReference>
<comment type="cofactor">
    <cofactor evidence="1">
        <name>Ca(2+)</name>
        <dbReference type="ChEBI" id="CHEBI:29108"/>
    </cofactor>
</comment>
<dbReference type="CDD" id="cd06432">
    <property type="entry name" value="GT8_HUGT1_C_like"/>
    <property type="match status" value="1"/>
</dbReference>
<evidence type="ECO:0000256" key="1">
    <source>
        <dbReference type="ARBA" id="ARBA00001913"/>
    </source>
</evidence>
<feature type="domain" description="UGGT thioredoxin-like" evidence="6">
    <location>
        <begin position="77"/>
        <end position="266"/>
    </location>
</feature>
<dbReference type="InterPro" id="IPR040693">
    <property type="entry name" value="UGGT_TRXL_1"/>
</dbReference>
<dbReference type="InterPro" id="IPR009448">
    <property type="entry name" value="UDP-g_GGtrans"/>
</dbReference>
<proteinExistence type="predicted"/>
<dbReference type="Pfam" id="PF18401">
    <property type="entry name" value="Thioredoxin_13"/>
    <property type="match status" value="1"/>
</dbReference>
<dbReference type="GO" id="GO:0018279">
    <property type="term" value="P:protein N-linked glycosylation via asparagine"/>
    <property type="evidence" value="ECO:0007669"/>
    <property type="project" value="TreeGrafter"/>
</dbReference>
<dbReference type="PANTHER" id="PTHR11226:SF0">
    <property type="entry name" value="UDP-GLUCOSE:GLYCOPROTEIN GLUCOSYLTRANSFERASE"/>
    <property type="match status" value="1"/>
</dbReference>
<evidence type="ECO:0000313" key="10">
    <source>
        <dbReference type="EMBL" id="CCC47222.1"/>
    </source>
</evidence>
<evidence type="ECO:0000259" key="7">
    <source>
        <dbReference type="Pfam" id="PF18401"/>
    </source>
</evidence>
<protein>
    <submittedName>
        <fullName evidence="10">Putative UDP-glucose:glycoprotein glucosyltransferase</fullName>
        <ecNumber evidence="10">2.4.1.-</ecNumber>
    </submittedName>
</protein>
<evidence type="ECO:0000256" key="3">
    <source>
        <dbReference type="ARBA" id="ARBA00022729"/>
    </source>
</evidence>
<dbReference type="SUPFAM" id="SSF53448">
    <property type="entry name" value="Nucleotide-diphospho-sugar transferases"/>
    <property type="match status" value="1"/>
</dbReference>
<dbReference type="GO" id="GO:0003980">
    <property type="term" value="F:UDP-glucose:glycoprotein glucosyltransferase activity"/>
    <property type="evidence" value="ECO:0007669"/>
    <property type="project" value="InterPro"/>
</dbReference>
<sequence>MHRLTPRGGVLLEAGMTSRMLRVFFVLYVTVIALVAPPAEARGIRVQLLAPWNETPLLQEGCEWASRSHERAASSSSEYGFYDCLRGVWSIAEATNRTGGAQELTQKVQYDLLLDTMRAAGQPSNRVALLKMSLASRLSSPAVEAHWQLARRAIRRVGGCADVGRPFVLLSGRAFCEEAPLKGALLKISGTGHDSDTEEVEEETQSDELALVIPSFDHIYPHSGGRVVVFLYGIVGDSRTMRLWNLLEPYAESVRLIFRHLPVTGSRWENALAVQGYGVTVDVKSSEYKVVDEKSNAGYATRRGGVAAPDDDGEERQTISGFNATRLQERYPDLKVKLDDFFSVLEEAAEKVKVDLHNWEKESMGLAAVQYVMDATEGHLDALLDLLSRFPARATRISRASATILSRIGDETIAALNGIANAVGQGQLGMFLNGCRVSPEEMNLFHVLHKIEEYEQLLGGLSNVLTSHSPPSDRGEDATYERAEALRFGVDGLTKLLTEKASLFGSRGKGMPRIWLPKEDVFWLSNVETSPFLQRLPRSLQALAQMNAYGNIMLPRRNLFHVVVVVDLTTTAGQETLGLLVNHLQGRQPFRLGLVLADPKWAPTVGLANDGAGFAATPSASKAVMGTSAAIWEILRADPEDVQPIVQLLRGLMTRMLQSGAITDLDAHEVVQTVLSGEGKRTMGDIMADPDFVMYYQKTQEMVHTVGLDGSLTLVNGDIYPQGLMYALQRGIVSEIMYVRQLIVDGVLRDDDENLYDSIMDAAGAKRRYLASLYNESIYMDWGSKSVLSFLQNRWFFLPPQAADTLPLISAVLALHHPVTVQSLQAVVTASESLLSCSEGGKNCGRVRLAVLTCGGHMRTERPTLMRDLERLQWHIFEGDKLSNERRLGLLHEFVRAIVKHSDEQRHLNDPDVYEGILKHVQLPEDIRKLITSPLPESETREGSSSRLQASLAQGFCREMNRGADASSDAIRVHAGKVYYYFNGRRLEYKEQFTEKDFETAALQELEVAEKVWYLLEQIDIMKLNPRLDGSEVGNDFYASRVAAVASLLHRDAIHNDRSEEQKRGFPISPGPASFVAGPVAGREARHRLLVSLDPTSRESQQAAAICDYVSRAPIGATCIVYLNPSRKMQASVRNFHNFVSTTELSFDVSGDVVPPRALFHRLPANHLLTVGVVEPEQWTVFPMEAECDLDNIVLSKLPSETNYIGATYRIHSILLTGSAVELGTSSPLSGLPLQLRSSPHNTIRFRNNGSVESTEVTRDTLVMAIKAYFQLQAAPGLWYLTIQPGDIARAFYISHINKMLLRDSANRAKDNQHDYASGQNVPVMISSFTGAFISVGVSKVAGYEATHIRELIASSIESSRIQWPPSGPRNKRPDRPTLNIFSVASGHLYERFLRIMMKTVMDSSFDVHGANTTRIKFWLIENFLSPHFKEHVMLLAKHYGFEVGFVTYRWPWWLHKQTEKQRTIWAYKILFLDVLFPLEVDRIIFVDADQIVRGDLHELYNMDIGNAPMAYTPFCREYPNTATTNFRFWDRGFWMTHLRGKPYHISALYLVDVAQLRTALGGDKYRAIYSQLSQDPNSLANLDQDLPNFMQDDLPIYSLPEEWLWCETWCAQESKSRAKTIDLCNNPLTKTPKLDNVRRIIDGWDEMDSNLETLVQRLLKEKQEGESVQNNMT</sequence>
<dbReference type="OMA" id="TYRWPWW"/>
<dbReference type="PANTHER" id="PTHR11226">
    <property type="entry name" value="UDP-GLUCOSE GLYCOPROTEIN:GLUCOSYLTRANSFERASE"/>
    <property type="match status" value="1"/>
</dbReference>
<feature type="domain" description="UGGT thioredoxin-like" evidence="8">
    <location>
        <begin position="521"/>
        <end position="769"/>
    </location>
</feature>
<organism evidence="10">
    <name type="scientific">Trypanosoma vivax (strain Y486)</name>
    <dbReference type="NCBI Taxonomy" id="1055687"/>
    <lineage>
        <taxon>Eukaryota</taxon>
        <taxon>Discoba</taxon>
        <taxon>Euglenozoa</taxon>
        <taxon>Kinetoplastea</taxon>
        <taxon>Metakinetoplastina</taxon>
        <taxon>Trypanosomatida</taxon>
        <taxon>Trypanosomatidae</taxon>
        <taxon>Trypanosoma</taxon>
        <taxon>Duttonella</taxon>
    </lineage>
</organism>
<dbReference type="GO" id="GO:0036503">
    <property type="term" value="P:ERAD pathway"/>
    <property type="evidence" value="ECO:0007669"/>
    <property type="project" value="TreeGrafter"/>
</dbReference>
<evidence type="ECO:0000259" key="6">
    <source>
        <dbReference type="Pfam" id="PF18400"/>
    </source>
</evidence>
<dbReference type="EC" id="2.4.1.-" evidence="10"/>
<dbReference type="UniPathway" id="UPA00378"/>
<dbReference type="Gene3D" id="3.90.550.10">
    <property type="entry name" value="Spore Coat Polysaccharide Biosynthesis Protein SpsA, Chain A"/>
    <property type="match status" value="1"/>
</dbReference>
<dbReference type="Pfam" id="PF18400">
    <property type="entry name" value="Thioredoxin_12"/>
    <property type="match status" value="1"/>
</dbReference>
<dbReference type="Pfam" id="PF06427">
    <property type="entry name" value="UDP-g_GGTase"/>
    <property type="match status" value="1"/>
</dbReference>
<keyword evidence="3" id="KW-0732">Signal</keyword>
<evidence type="ECO:0000256" key="2">
    <source>
        <dbReference type="ARBA" id="ARBA00004319"/>
    </source>
</evidence>
<dbReference type="Pfam" id="PF18402">
    <property type="entry name" value="Thioredoxin_14"/>
    <property type="match status" value="1"/>
</dbReference>
<dbReference type="InterPro" id="IPR040694">
    <property type="entry name" value="UGGT_TRXL_2"/>
</dbReference>
<evidence type="ECO:0000259" key="9">
    <source>
        <dbReference type="Pfam" id="PF18404"/>
    </source>
</evidence>
<comment type="subcellular location">
    <subcellularLocation>
        <location evidence="2">Endoplasmic reticulum lumen</location>
    </subcellularLocation>
</comment>
<feature type="domain" description="Glucosyltransferase 24 catalytic" evidence="9">
    <location>
        <begin position="1379"/>
        <end position="1654"/>
    </location>
</feature>
<dbReference type="GO" id="GO:0051082">
    <property type="term" value="F:unfolded protein binding"/>
    <property type="evidence" value="ECO:0007669"/>
    <property type="project" value="TreeGrafter"/>
</dbReference>
<name>G0TTE1_TRYVY</name>
<dbReference type="GO" id="GO:0005788">
    <property type="term" value="C:endoplasmic reticulum lumen"/>
    <property type="evidence" value="ECO:0007669"/>
    <property type="project" value="UniProtKB-SubCell"/>
</dbReference>
<keyword evidence="4" id="KW-0256">Endoplasmic reticulum</keyword>
<keyword evidence="10" id="KW-0808">Transferase</keyword>
<dbReference type="InterPro" id="IPR029044">
    <property type="entry name" value="Nucleotide-diphossugar_trans"/>
</dbReference>